<sequence>MNIAIFSDTYPPEINGVATSTANLRQCLLSHGHAVLVVTTNPFSKQLSFEDGIIRLPGLKLKRLYDYRASAFYSGEAMRIIERFRPDIIHCQHDAGVSIFGTLAASRLHIGAVYTCHTLYEDYAYYLTKGHFDRFARQAIRFYLRRKSNVYEEFIAPSQKTKDYLRSIGVDATVSIIPTGIDFDRFDPKNEDKAETARLKRELGIGEDDFVLLSLGRIAKEKSIDVLIDGFDLFLKSQPKFKAKLLIVGWGPGEDELKEQSSRLRIADKVIFAGKCPPEKTQLYYHLGDVFASASVTETQGLTFMEAMAARLPVLARYDDNLSGTVKDGQNGFFFLDCHDFPDKLSAMIALGKGGLAKLGTEASRSIEPYSMERFYRNIFEVYKRVCKKCW</sequence>
<dbReference type="SUPFAM" id="SSF53756">
    <property type="entry name" value="UDP-Glycosyltransferase/glycogen phosphorylase"/>
    <property type="match status" value="1"/>
</dbReference>
<dbReference type="InterPro" id="IPR050194">
    <property type="entry name" value="Glycosyltransferase_grp1"/>
</dbReference>
<dbReference type="InterPro" id="IPR028098">
    <property type="entry name" value="Glyco_trans_4-like_N"/>
</dbReference>
<organism evidence="3 4">
    <name type="scientific">Candidatus Alloenteromonas pullistercoris</name>
    <dbReference type="NCBI Taxonomy" id="2840785"/>
    <lineage>
        <taxon>Bacteria</taxon>
        <taxon>Bacillati</taxon>
        <taxon>Bacillota</taxon>
        <taxon>Bacillota incertae sedis</taxon>
        <taxon>Candidatus Alloenteromonas</taxon>
    </lineage>
</organism>
<dbReference type="PANTHER" id="PTHR45947:SF3">
    <property type="entry name" value="SULFOQUINOVOSYL TRANSFERASE SQD2"/>
    <property type="match status" value="1"/>
</dbReference>
<reference evidence="3" key="1">
    <citation type="submission" date="2020-10" db="EMBL/GenBank/DDBJ databases">
        <authorList>
            <person name="Gilroy R."/>
        </authorList>
    </citation>
    <scope>NUCLEOTIDE SEQUENCE</scope>
    <source>
        <strain evidence="3">17113</strain>
    </source>
</reference>
<evidence type="ECO:0000259" key="1">
    <source>
        <dbReference type="Pfam" id="PF00534"/>
    </source>
</evidence>
<dbReference type="PANTHER" id="PTHR45947">
    <property type="entry name" value="SULFOQUINOVOSYL TRANSFERASE SQD2"/>
    <property type="match status" value="1"/>
</dbReference>
<evidence type="ECO:0000259" key="2">
    <source>
        <dbReference type="Pfam" id="PF13439"/>
    </source>
</evidence>
<reference evidence="3" key="2">
    <citation type="journal article" date="2021" name="PeerJ">
        <title>Extensive microbial diversity within the chicken gut microbiome revealed by metagenomics and culture.</title>
        <authorList>
            <person name="Gilroy R."/>
            <person name="Ravi A."/>
            <person name="Getino M."/>
            <person name="Pursley I."/>
            <person name="Horton D.L."/>
            <person name="Alikhan N.F."/>
            <person name="Baker D."/>
            <person name="Gharbi K."/>
            <person name="Hall N."/>
            <person name="Watson M."/>
            <person name="Adriaenssens E.M."/>
            <person name="Foster-Nyarko E."/>
            <person name="Jarju S."/>
            <person name="Secka A."/>
            <person name="Antonio M."/>
            <person name="Oren A."/>
            <person name="Chaudhuri R.R."/>
            <person name="La Ragione R."/>
            <person name="Hildebrand F."/>
            <person name="Pallen M.J."/>
        </authorList>
    </citation>
    <scope>NUCLEOTIDE SEQUENCE</scope>
    <source>
        <strain evidence="3">17113</strain>
    </source>
</reference>
<comment type="caution">
    <text evidence="3">The sequence shown here is derived from an EMBL/GenBank/DDBJ whole genome shotgun (WGS) entry which is preliminary data.</text>
</comment>
<dbReference type="AlphaFoldDB" id="A0A9D9DDL5"/>
<accession>A0A9D9DDL5</accession>
<evidence type="ECO:0000313" key="3">
    <source>
        <dbReference type="EMBL" id="MBO8425754.1"/>
    </source>
</evidence>
<evidence type="ECO:0000313" key="4">
    <source>
        <dbReference type="Proteomes" id="UP000823634"/>
    </source>
</evidence>
<dbReference type="EMBL" id="JADINA010000002">
    <property type="protein sequence ID" value="MBO8425754.1"/>
    <property type="molecule type" value="Genomic_DNA"/>
</dbReference>
<protein>
    <submittedName>
        <fullName evidence="3">Glycosyltransferase</fullName>
    </submittedName>
</protein>
<feature type="domain" description="Glycosyl transferase family 1" evidence="1">
    <location>
        <begin position="198"/>
        <end position="337"/>
    </location>
</feature>
<dbReference type="Pfam" id="PF00534">
    <property type="entry name" value="Glycos_transf_1"/>
    <property type="match status" value="1"/>
</dbReference>
<dbReference type="GO" id="GO:0016758">
    <property type="term" value="F:hexosyltransferase activity"/>
    <property type="evidence" value="ECO:0007669"/>
    <property type="project" value="TreeGrafter"/>
</dbReference>
<dbReference type="InterPro" id="IPR001296">
    <property type="entry name" value="Glyco_trans_1"/>
</dbReference>
<name>A0A9D9DDL5_9FIRM</name>
<proteinExistence type="predicted"/>
<dbReference type="Pfam" id="PF13439">
    <property type="entry name" value="Glyco_transf_4"/>
    <property type="match status" value="1"/>
</dbReference>
<dbReference type="Gene3D" id="3.40.50.2000">
    <property type="entry name" value="Glycogen Phosphorylase B"/>
    <property type="match status" value="2"/>
</dbReference>
<dbReference type="Proteomes" id="UP000823634">
    <property type="component" value="Unassembled WGS sequence"/>
</dbReference>
<gene>
    <name evidence="3" type="ORF">IAC61_00350</name>
</gene>
<feature type="domain" description="Glycosyltransferase subfamily 4-like N-terminal" evidence="2">
    <location>
        <begin position="14"/>
        <end position="185"/>
    </location>
</feature>